<accession>A0A6J6HVK0</accession>
<feature type="compositionally biased region" description="Low complexity" evidence="1">
    <location>
        <begin position="1"/>
        <end position="19"/>
    </location>
</feature>
<evidence type="ECO:0000313" key="3">
    <source>
        <dbReference type="EMBL" id="CAB4615589.1"/>
    </source>
</evidence>
<keyword evidence="2" id="KW-0812">Transmembrane</keyword>
<protein>
    <submittedName>
        <fullName evidence="3">Unannotated protein</fullName>
    </submittedName>
</protein>
<proteinExistence type="predicted"/>
<keyword evidence="2" id="KW-1133">Transmembrane helix</keyword>
<feature type="region of interest" description="Disordered" evidence="1">
    <location>
        <begin position="1"/>
        <end position="22"/>
    </location>
</feature>
<evidence type="ECO:0000256" key="1">
    <source>
        <dbReference type="SAM" id="MobiDB-lite"/>
    </source>
</evidence>
<feature type="compositionally biased region" description="Polar residues" evidence="1">
    <location>
        <begin position="68"/>
        <end position="77"/>
    </location>
</feature>
<feature type="region of interest" description="Disordered" evidence="1">
    <location>
        <begin position="68"/>
        <end position="98"/>
    </location>
</feature>
<evidence type="ECO:0000256" key="2">
    <source>
        <dbReference type="SAM" id="Phobius"/>
    </source>
</evidence>
<dbReference type="EMBL" id="CAEZUP010000061">
    <property type="protein sequence ID" value="CAB4615589.1"/>
    <property type="molecule type" value="Genomic_DNA"/>
</dbReference>
<name>A0A6J6HVK0_9ZZZZ</name>
<organism evidence="3">
    <name type="scientific">freshwater metagenome</name>
    <dbReference type="NCBI Taxonomy" id="449393"/>
    <lineage>
        <taxon>unclassified sequences</taxon>
        <taxon>metagenomes</taxon>
        <taxon>ecological metagenomes</taxon>
    </lineage>
</organism>
<dbReference type="AlphaFoldDB" id="A0A6J6HVK0"/>
<gene>
    <name evidence="3" type="ORF">UFOPK1835_01378</name>
</gene>
<reference evidence="3" key="1">
    <citation type="submission" date="2020-05" db="EMBL/GenBank/DDBJ databases">
        <authorList>
            <person name="Chiriac C."/>
            <person name="Salcher M."/>
            <person name="Ghai R."/>
            <person name="Kavagutti S V."/>
        </authorList>
    </citation>
    <scope>NUCLEOTIDE SEQUENCE</scope>
</reference>
<sequence>MGKASSAKKVARAARAGGATTNKTKRRLAFPVGIAAIVIVGSAIIFFARDSSTSTPTVPLDITSSSIVSPDGASTETLPIDTLPVETLPPDATPTSSP</sequence>
<keyword evidence="2" id="KW-0472">Membrane</keyword>
<feature type="transmembrane region" description="Helical" evidence="2">
    <location>
        <begin position="28"/>
        <end position="48"/>
    </location>
</feature>